<dbReference type="PROSITE" id="PS50157">
    <property type="entry name" value="ZINC_FINGER_C2H2_2"/>
    <property type="match status" value="1"/>
</dbReference>
<dbReference type="SMART" id="SM00355">
    <property type="entry name" value="ZnF_C2H2"/>
    <property type="match status" value="2"/>
</dbReference>
<dbReference type="AlphaFoldDB" id="A0AAW1KDV3"/>
<comment type="caution">
    <text evidence="3">The sequence shown here is derived from an EMBL/GenBank/DDBJ whole genome shotgun (WGS) entry which is preliminary data.</text>
</comment>
<gene>
    <name evidence="3" type="ORF">QE152_g24560</name>
</gene>
<name>A0AAW1KDV3_POPJA</name>
<accession>A0AAW1KDV3</accession>
<dbReference type="SUPFAM" id="SSF57667">
    <property type="entry name" value="beta-beta-alpha zinc fingers"/>
    <property type="match status" value="1"/>
</dbReference>
<keyword evidence="1" id="KW-0479">Metal-binding</keyword>
<keyword evidence="1" id="KW-0863">Zinc-finger</keyword>
<dbReference type="InterPro" id="IPR013087">
    <property type="entry name" value="Znf_C2H2_type"/>
</dbReference>
<dbReference type="EMBL" id="JASPKY010000253">
    <property type="protein sequence ID" value="KAK9716751.1"/>
    <property type="molecule type" value="Genomic_DNA"/>
</dbReference>
<evidence type="ECO:0000313" key="3">
    <source>
        <dbReference type="EMBL" id="KAK9716751.1"/>
    </source>
</evidence>
<keyword evidence="1" id="KW-0862">Zinc</keyword>
<evidence type="ECO:0000259" key="2">
    <source>
        <dbReference type="PROSITE" id="PS50157"/>
    </source>
</evidence>
<protein>
    <recommendedName>
        <fullName evidence="2">C2H2-type domain-containing protein</fullName>
    </recommendedName>
</protein>
<feature type="domain" description="C2H2-type" evidence="2">
    <location>
        <begin position="48"/>
        <end position="77"/>
    </location>
</feature>
<sequence length="103" mass="12624">MWKKPTVFMSHLFQKILSEVYFKRSFETNSSRNSVPTHYVRIKLSNPFTCNKCPRRYKYERDLRYHQKICGTAPMHSCTMCDYTTNRKFNLKLHYRHRHKIDT</sequence>
<keyword evidence="4" id="KW-1185">Reference proteome</keyword>
<dbReference type="Gene3D" id="3.30.160.60">
    <property type="entry name" value="Classic Zinc Finger"/>
    <property type="match status" value="1"/>
</dbReference>
<evidence type="ECO:0000313" key="4">
    <source>
        <dbReference type="Proteomes" id="UP001458880"/>
    </source>
</evidence>
<dbReference type="Proteomes" id="UP001458880">
    <property type="component" value="Unassembled WGS sequence"/>
</dbReference>
<organism evidence="3 4">
    <name type="scientific">Popillia japonica</name>
    <name type="common">Japanese beetle</name>
    <dbReference type="NCBI Taxonomy" id="7064"/>
    <lineage>
        <taxon>Eukaryota</taxon>
        <taxon>Metazoa</taxon>
        <taxon>Ecdysozoa</taxon>
        <taxon>Arthropoda</taxon>
        <taxon>Hexapoda</taxon>
        <taxon>Insecta</taxon>
        <taxon>Pterygota</taxon>
        <taxon>Neoptera</taxon>
        <taxon>Endopterygota</taxon>
        <taxon>Coleoptera</taxon>
        <taxon>Polyphaga</taxon>
        <taxon>Scarabaeiformia</taxon>
        <taxon>Scarabaeidae</taxon>
        <taxon>Rutelinae</taxon>
        <taxon>Popillia</taxon>
    </lineage>
</organism>
<reference evidence="3 4" key="1">
    <citation type="journal article" date="2024" name="BMC Genomics">
        <title>De novo assembly and annotation of Popillia japonica's genome with initial clues to its potential as an invasive pest.</title>
        <authorList>
            <person name="Cucini C."/>
            <person name="Boschi S."/>
            <person name="Funari R."/>
            <person name="Cardaioli E."/>
            <person name="Iannotti N."/>
            <person name="Marturano G."/>
            <person name="Paoli F."/>
            <person name="Bruttini M."/>
            <person name="Carapelli A."/>
            <person name="Frati F."/>
            <person name="Nardi F."/>
        </authorList>
    </citation>
    <scope>NUCLEOTIDE SEQUENCE [LARGE SCALE GENOMIC DNA]</scope>
    <source>
        <strain evidence="3">DMR45628</strain>
    </source>
</reference>
<evidence type="ECO:0000256" key="1">
    <source>
        <dbReference type="PROSITE-ProRule" id="PRU00042"/>
    </source>
</evidence>
<dbReference type="GO" id="GO:0008270">
    <property type="term" value="F:zinc ion binding"/>
    <property type="evidence" value="ECO:0007669"/>
    <property type="project" value="UniProtKB-KW"/>
</dbReference>
<dbReference type="InterPro" id="IPR036236">
    <property type="entry name" value="Znf_C2H2_sf"/>
</dbReference>
<proteinExistence type="predicted"/>